<dbReference type="EMBL" id="CAKMMF010000047">
    <property type="protein sequence ID" value="CAH1224708.1"/>
    <property type="molecule type" value="Genomic_DNA"/>
</dbReference>
<dbReference type="RefSeq" id="WP_236347213.1">
    <property type="nucleotide sequence ID" value="NZ_CAKMMF010000047.1"/>
</dbReference>
<dbReference type="Pfam" id="PF04402">
    <property type="entry name" value="SIMPL"/>
    <property type="match status" value="1"/>
</dbReference>
<name>A0ABM9CUF5_9BACL</name>
<dbReference type="Gene3D" id="3.30.70.2970">
    <property type="entry name" value="Protein of unknown function (DUF541), domain 2"/>
    <property type="match status" value="1"/>
</dbReference>
<accession>A0ABM9CUF5</accession>
<reference evidence="2" key="1">
    <citation type="submission" date="2022-01" db="EMBL/GenBank/DDBJ databases">
        <authorList>
            <person name="Criscuolo A."/>
        </authorList>
    </citation>
    <scope>NUCLEOTIDE SEQUENCE</scope>
    <source>
        <strain evidence="2">CIP111893</strain>
    </source>
</reference>
<keyword evidence="1" id="KW-0472">Membrane</keyword>
<dbReference type="Gene3D" id="3.30.110.170">
    <property type="entry name" value="Protein of unknown function (DUF541), domain 1"/>
    <property type="match status" value="1"/>
</dbReference>
<sequence>MDNQVKNSFADGNGQRGKGFRKYTMLLIVPALAVAVGVGSLLGASGGKDEVYALEAAANVQKGLITVSGEGKLQAAPDVAYIQLAIETRAATAKEAQSKNATKFAALKKVLFETHKLAAKDVQSTGFSVHPDYQYNNKDGTSKIVGYISAHSIRITTRDLEGTGQLLDDLSAAGANRVDGIQFDTEKGEQYELQALGKAMENAKAKAEALAKAAGRQVKGVVNISESNASSGPIPYYGNYSLAKNEAADTAAPTSIQSGEISLSSNVTVVYEMQ</sequence>
<dbReference type="PANTHER" id="PTHR34387">
    <property type="entry name" value="SLR1258 PROTEIN"/>
    <property type="match status" value="1"/>
</dbReference>
<comment type="caution">
    <text evidence="2">The sequence shown here is derived from an EMBL/GenBank/DDBJ whole genome shotgun (WGS) entry which is preliminary data.</text>
</comment>
<organism evidence="2 3">
    <name type="scientific">Paenibacillus plantiphilus</name>
    <dbReference type="NCBI Taxonomy" id="2905650"/>
    <lineage>
        <taxon>Bacteria</taxon>
        <taxon>Bacillati</taxon>
        <taxon>Bacillota</taxon>
        <taxon>Bacilli</taxon>
        <taxon>Bacillales</taxon>
        <taxon>Paenibacillaceae</taxon>
        <taxon>Paenibacillus</taxon>
    </lineage>
</organism>
<keyword evidence="3" id="KW-1185">Reference proteome</keyword>
<dbReference type="Proteomes" id="UP000838686">
    <property type="component" value="Unassembled WGS sequence"/>
</dbReference>
<dbReference type="InterPro" id="IPR052022">
    <property type="entry name" value="26kDa_periplasmic_antigen"/>
</dbReference>
<evidence type="ECO:0000313" key="2">
    <source>
        <dbReference type="EMBL" id="CAH1224708.1"/>
    </source>
</evidence>
<evidence type="ECO:0000313" key="3">
    <source>
        <dbReference type="Proteomes" id="UP000838686"/>
    </source>
</evidence>
<dbReference type="PANTHER" id="PTHR34387:SF1">
    <property type="entry name" value="PERIPLASMIC IMMUNOGENIC PROTEIN"/>
    <property type="match status" value="1"/>
</dbReference>
<proteinExistence type="predicted"/>
<keyword evidence="1" id="KW-0812">Transmembrane</keyword>
<dbReference type="InterPro" id="IPR007497">
    <property type="entry name" value="SIMPL/DUF541"/>
</dbReference>
<keyword evidence="1" id="KW-1133">Transmembrane helix</keyword>
<evidence type="ECO:0000256" key="1">
    <source>
        <dbReference type="SAM" id="Phobius"/>
    </source>
</evidence>
<gene>
    <name evidence="2" type="ORF">PAECIP111893_05170</name>
</gene>
<feature type="transmembrane region" description="Helical" evidence="1">
    <location>
        <begin position="23"/>
        <end position="44"/>
    </location>
</feature>
<protein>
    <submittedName>
        <fullName evidence="2">26 kDa periplasmic immunogenic protein</fullName>
    </submittedName>
</protein>